<gene>
    <name evidence="1" type="ORF">BJX66DRAFT_90959</name>
</gene>
<dbReference type="Proteomes" id="UP001610563">
    <property type="component" value="Unassembled WGS sequence"/>
</dbReference>
<name>A0ABR4FLW8_9EURO</name>
<reference evidence="1 2" key="1">
    <citation type="submission" date="2024-07" db="EMBL/GenBank/DDBJ databases">
        <title>Section-level genome sequencing and comparative genomics of Aspergillus sections Usti and Cavernicolus.</title>
        <authorList>
            <consortium name="Lawrence Berkeley National Laboratory"/>
            <person name="Nybo J.L."/>
            <person name="Vesth T.C."/>
            <person name="Theobald S."/>
            <person name="Frisvad J.C."/>
            <person name="Larsen T.O."/>
            <person name="Kjaerboelling I."/>
            <person name="Rothschild-Mancinelli K."/>
            <person name="Lyhne E.K."/>
            <person name="Kogle M.E."/>
            <person name="Barry K."/>
            <person name="Clum A."/>
            <person name="Na H."/>
            <person name="Ledsgaard L."/>
            <person name="Lin J."/>
            <person name="Lipzen A."/>
            <person name="Kuo A."/>
            <person name="Riley R."/>
            <person name="Mondo S."/>
            <person name="Labutti K."/>
            <person name="Haridas S."/>
            <person name="Pangalinan J."/>
            <person name="Salamov A.A."/>
            <person name="Simmons B.A."/>
            <person name="Magnuson J.K."/>
            <person name="Chen J."/>
            <person name="Drula E."/>
            <person name="Henrissat B."/>
            <person name="Wiebenga A."/>
            <person name="Lubbers R.J."/>
            <person name="Gomes A.C."/>
            <person name="Makela M.R."/>
            <person name="Stajich J."/>
            <person name="Grigoriev I.V."/>
            <person name="Mortensen U.H."/>
            <person name="De Vries R.P."/>
            <person name="Baker S.E."/>
            <person name="Andersen M.R."/>
        </authorList>
    </citation>
    <scope>NUCLEOTIDE SEQUENCE [LARGE SCALE GENOMIC DNA]</scope>
    <source>
        <strain evidence="1 2">CBS 209.92</strain>
    </source>
</reference>
<protein>
    <submittedName>
        <fullName evidence="1">Uncharacterized protein</fullName>
    </submittedName>
</protein>
<accession>A0ABR4FLW8</accession>
<comment type="caution">
    <text evidence="1">The sequence shown here is derived from an EMBL/GenBank/DDBJ whole genome shotgun (WGS) entry which is preliminary data.</text>
</comment>
<dbReference type="SUPFAM" id="SSF48452">
    <property type="entry name" value="TPR-like"/>
    <property type="match status" value="1"/>
</dbReference>
<dbReference type="InterPro" id="IPR011990">
    <property type="entry name" value="TPR-like_helical_dom_sf"/>
</dbReference>
<dbReference type="EMBL" id="JBFTWV010000188">
    <property type="protein sequence ID" value="KAL2784229.1"/>
    <property type="molecule type" value="Genomic_DNA"/>
</dbReference>
<keyword evidence="2" id="KW-1185">Reference proteome</keyword>
<organism evidence="1 2">
    <name type="scientific">Aspergillus keveii</name>
    <dbReference type="NCBI Taxonomy" id="714993"/>
    <lineage>
        <taxon>Eukaryota</taxon>
        <taxon>Fungi</taxon>
        <taxon>Dikarya</taxon>
        <taxon>Ascomycota</taxon>
        <taxon>Pezizomycotina</taxon>
        <taxon>Eurotiomycetes</taxon>
        <taxon>Eurotiomycetidae</taxon>
        <taxon>Eurotiales</taxon>
        <taxon>Aspergillaceae</taxon>
        <taxon>Aspergillus</taxon>
        <taxon>Aspergillus subgen. Nidulantes</taxon>
    </lineage>
</organism>
<proteinExistence type="predicted"/>
<evidence type="ECO:0000313" key="1">
    <source>
        <dbReference type="EMBL" id="KAL2784229.1"/>
    </source>
</evidence>
<dbReference type="Gene3D" id="1.25.40.10">
    <property type="entry name" value="Tetratricopeptide repeat domain"/>
    <property type="match status" value="1"/>
</dbReference>
<evidence type="ECO:0000313" key="2">
    <source>
        <dbReference type="Proteomes" id="UP001610563"/>
    </source>
</evidence>
<sequence>MTSDLLALSPDVLPVPFVFVMFAMACTRQDWASAERLAGSALRRTRGSNTFWECLSLVCLTAMFCLTRTEGYNEARQLAQESIRMTARPPSQPHFHGARIAGYLILTVLCIRDRRDEEARDALRCVESLVGVDRRKSGSRIFETLCRTRPGRGWRMIALIWIAWEYNQKQSHMDAAKLLDRALAIYEGASATDQPTRPARSCFLLQRMAFWDASDMPACINTCRQLLQFLDGLPQSRVDEVNTHHRRETYKFIGWCYARLDNFNEARGAFRHAAEGVYLLDISKHKARMNDLPNLAMGLLIVGDYEKSAWTIRKTLGPDHISHKEGSLLDTDLGRLQPLADTIEQMGVFDFDHRSFIRGASLLKAAQLSAADEPSAEIDWWIDAALNLEDPPVPAFRYQRIILLLKAIDILLCDTNCAERAFFYYRDVAASLAGMGNQSASSLVTVDGASRYFTNHSESFWQGLVLLADAALYDRRFQQALLLLRAAWDVYRCDCFTDWDLLCYFVDEYVSDCEYIHKTEMAGDETARIERPFLEQACVLLAQARELSIDMHRLQIRTRIGDKKEDSSVAEEAMQSREARHAELESRLVDLEAGPLLVAARASREALATTVKKEKRRIRRVRSFAESVSDIPPVVCWRAFSRSRSLESLRGVPG</sequence>